<dbReference type="Gene3D" id="1.10.40.30">
    <property type="entry name" value="Fumarase/aspartase (C-terminal domain)"/>
    <property type="match status" value="1"/>
</dbReference>
<comment type="pathway">
    <text evidence="1">Amino-acid biosynthesis; L-arginine biosynthesis; L-arginine from L-ornithine and carbamoyl phosphate: step 3/3.</text>
</comment>
<reference evidence="7 8" key="3">
    <citation type="submission" date="2020-08" db="EMBL/GenBank/DDBJ databases">
        <title>Genomic Encyclopedia of Type Strains, Phase IV (KMG-IV): sequencing the most valuable type-strain genomes for metagenomic binning, comparative biology and taxonomic classification.</title>
        <authorList>
            <person name="Goeker M."/>
        </authorList>
    </citation>
    <scope>NUCLEOTIDE SEQUENCE [LARGE SCALE GENOMIC DNA]</scope>
    <source>
        <strain evidence="7 8">DSM 27521</strain>
    </source>
</reference>
<evidence type="ECO:0000259" key="5">
    <source>
        <dbReference type="Pfam" id="PF14698"/>
    </source>
</evidence>
<sequence length="470" mass="50343">MGFHPAYRRAALDPDYAYARAHLQPLFLDALRAHALDLEMSGTPHAGQALAALRTLRDYSPGDVDPAVPDLFFTLDREIARLSPEGAGALRTALSRNDLDMTVYRLSARAELMKAMHAVLALRTTLLALAGRERDTVITAFTHHQPAQPTTLGHYLAAVENAVARDSARLEGALGRVNRSPLGAVALAGSSHPLNREETATLLGFDGPVENTLDAVAAGDWQVEIAGALSTCAATLSRVVYDLLDWAARGLITLQGGLVQGSSVMPQKRNPVTLEHARTRLSRTLGAAQTLVYAAHNIPFGDVNDVGTDMQEPLWTLWHTFGQALELLDASLDGLDVNRAAWRAQADASESTLTELADVLARRTGDFREAHRIARALLDAVHAQGRALHHATDADLRALAPALEIPDGLVAAALDTAAFVARRTTLGGPAPAPMAEYLGMAQARLEADRATLAARHAQFAAARDTLWAQE</sequence>
<dbReference type="Proteomes" id="UP000539473">
    <property type="component" value="Unassembled WGS sequence"/>
</dbReference>
<accession>A0A7W8KEK1</accession>
<dbReference type="Proteomes" id="UP000619376">
    <property type="component" value="Unassembled WGS sequence"/>
</dbReference>
<keyword evidence="3" id="KW-0028">Amino-acid biosynthesis</keyword>
<keyword evidence="9" id="KW-1185">Reference proteome</keyword>
<keyword evidence="7" id="KW-0456">Lyase</keyword>
<dbReference type="PROSITE" id="PS00163">
    <property type="entry name" value="FUMARATE_LYASES"/>
    <property type="match status" value="1"/>
</dbReference>
<dbReference type="InterPro" id="IPR029419">
    <property type="entry name" value="Arg_succ_lyase_C"/>
</dbReference>
<feature type="domain" description="Argininosuccinate lyase C-terminal" evidence="5">
    <location>
        <begin position="351"/>
        <end position="421"/>
    </location>
</feature>
<dbReference type="PANTHER" id="PTHR43814">
    <property type="entry name" value="ARGININOSUCCINATE LYASE"/>
    <property type="match status" value="1"/>
</dbReference>
<dbReference type="EMBL" id="JACHFK010000005">
    <property type="protein sequence ID" value="MBB5376735.1"/>
    <property type="molecule type" value="Genomic_DNA"/>
</dbReference>
<evidence type="ECO:0000313" key="8">
    <source>
        <dbReference type="Proteomes" id="UP000539473"/>
    </source>
</evidence>
<dbReference type="InterPro" id="IPR020557">
    <property type="entry name" value="Fumarate_lyase_CS"/>
</dbReference>
<dbReference type="EMBL" id="BNAJ01000005">
    <property type="protein sequence ID" value="GHF44952.1"/>
    <property type="molecule type" value="Genomic_DNA"/>
</dbReference>
<evidence type="ECO:0000256" key="1">
    <source>
        <dbReference type="ARBA" id="ARBA00004941"/>
    </source>
</evidence>
<reference evidence="6" key="1">
    <citation type="journal article" date="2014" name="Int. J. Syst. Evol. Microbiol.">
        <title>Complete genome of a new Firmicutes species belonging to the dominant human colonic microbiota ('Ruminococcus bicirculans') reveals two chromosomes and a selective capacity to utilize plant glucans.</title>
        <authorList>
            <consortium name="NISC Comparative Sequencing Program"/>
            <person name="Wegmann U."/>
            <person name="Louis P."/>
            <person name="Goesmann A."/>
            <person name="Henrissat B."/>
            <person name="Duncan S.H."/>
            <person name="Flint H.J."/>
        </authorList>
    </citation>
    <scope>NUCLEOTIDE SEQUENCE</scope>
    <source>
        <strain evidence="6">CGMCC 1.18437</strain>
    </source>
</reference>
<evidence type="ECO:0000313" key="7">
    <source>
        <dbReference type="EMBL" id="MBB5376735.1"/>
    </source>
</evidence>
<dbReference type="SUPFAM" id="SSF48557">
    <property type="entry name" value="L-aspartase-like"/>
    <property type="match status" value="1"/>
</dbReference>
<dbReference type="AlphaFoldDB" id="A0A7W8KEK1"/>
<feature type="domain" description="Fumarate lyase N-terminal" evidence="4">
    <location>
        <begin position="87"/>
        <end position="284"/>
    </location>
</feature>
<dbReference type="InterPro" id="IPR024083">
    <property type="entry name" value="Fumarase/histidase_N"/>
</dbReference>
<keyword evidence="3" id="KW-0055">Arginine biosynthesis</keyword>
<dbReference type="InterPro" id="IPR008948">
    <property type="entry name" value="L-Aspartase-like"/>
</dbReference>
<dbReference type="RefSeq" id="WP_184111668.1">
    <property type="nucleotide sequence ID" value="NZ_BNAJ01000005.1"/>
</dbReference>
<dbReference type="Gene3D" id="1.20.200.10">
    <property type="entry name" value="Fumarase/aspartase (Central domain)"/>
    <property type="match status" value="1"/>
</dbReference>
<dbReference type="Pfam" id="PF00206">
    <property type="entry name" value="Lyase_1"/>
    <property type="match status" value="1"/>
</dbReference>
<evidence type="ECO:0000256" key="2">
    <source>
        <dbReference type="ARBA" id="ARBA00012338"/>
    </source>
</evidence>
<evidence type="ECO:0000256" key="3">
    <source>
        <dbReference type="ARBA" id="ARBA00022571"/>
    </source>
</evidence>
<organism evidence="7 8">
    <name type="scientific">Deinococcus metalli</name>
    <dbReference type="NCBI Taxonomy" id="1141878"/>
    <lineage>
        <taxon>Bacteria</taxon>
        <taxon>Thermotogati</taxon>
        <taxon>Deinococcota</taxon>
        <taxon>Deinococci</taxon>
        <taxon>Deinococcales</taxon>
        <taxon>Deinococcaceae</taxon>
        <taxon>Deinococcus</taxon>
    </lineage>
</organism>
<dbReference type="GO" id="GO:0005829">
    <property type="term" value="C:cytosol"/>
    <property type="evidence" value="ECO:0007669"/>
    <property type="project" value="TreeGrafter"/>
</dbReference>
<dbReference type="GO" id="GO:0042450">
    <property type="term" value="P:L-arginine biosynthetic process via ornithine"/>
    <property type="evidence" value="ECO:0007669"/>
    <property type="project" value="InterPro"/>
</dbReference>
<evidence type="ECO:0000313" key="9">
    <source>
        <dbReference type="Proteomes" id="UP000619376"/>
    </source>
</evidence>
<dbReference type="InterPro" id="IPR000362">
    <property type="entry name" value="Fumarate_lyase_fam"/>
</dbReference>
<reference evidence="6" key="4">
    <citation type="submission" date="2024-05" db="EMBL/GenBank/DDBJ databases">
        <authorList>
            <person name="Sun Q."/>
            <person name="Zhou Y."/>
        </authorList>
    </citation>
    <scope>NUCLEOTIDE SEQUENCE</scope>
    <source>
        <strain evidence="6">CGMCC 1.18437</strain>
    </source>
</reference>
<name>A0A7W8KEK1_9DEIO</name>
<dbReference type="PRINTS" id="PR00149">
    <property type="entry name" value="FUMRATELYASE"/>
</dbReference>
<reference evidence="9" key="2">
    <citation type="journal article" date="2019" name="Int. J. Syst. Evol. Microbiol.">
        <title>The Global Catalogue of Microorganisms (GCM) 10K type strain sequencing project: providing services to taxonomists for standard genome sequencing and annotation.</title>
        <authorList>
            <consortium name="The Broad Institute Genomics Platform"/>
            <consortium name="The Broad Institute Genome Sequencing Center for Infectious Disease"/>
            <person name="Wu L."/>
            <person name="Ma J."/>
        </authorList>
    </citation>
    <scope>NUCLEOTIDE SEQUENCE [LARGE SCALE GENOMIC DNA]</scope>
    <source>
        <strain evidence="9">CGMCC 1.18437</strain>
    </source>
</reference>
<dbReference type="PRINTS" id="PR00145">
    <property type="entry name" value="ARGSUCLYASE"/>
</dbReference>
<dbReference type="Gene3D" id="1.10.275.10">
    <property type="entry name" value="Fumarase/aspartase (N-terminal domain)"/>
    <property type="match status" value="1"/>
</dbReference>
<dbReference type="GO" id="GO:0004056">
    <property type="term" value="F:argininosuccinate lyase activity"/>
    <property type="evidence" value="ECO:0007669"/>
    <property type="project" value="UniProtKB-EC"/>
</dbReference>
<dbReference type="Pfam" id="PF14698">
    <property type="entry name" value="ASL_C2"/>
    <property type="match status" value="1"/>
</dbReference>
<protein>
    <recommendedName>
        <fullName evidence="2">argininosuccinate lyase</fullName>
        <ecNumber evidence="2">4.3.2.1</ecNumber>
    </recommendedName>
</protein>
<gene>
    <name evidence="6" type="primary">asaL</name>
    <name evidence="6" type="ORF">GCM10017781_21630</name>
    <name evidence="7" type="ORF">HNQ07_002199</name>
</gene>
<evidence type="ECO:0000259" key="4">
    <source>
        <dbReference type="Pfam" id="PF00206"/>
    </source>
</evidence>
<dbReference type="EC" id="4.3.2.1" evidence="2"/>
<proteinExistence type="predicted"/>
<dbReference type="UniPathway" id="UPA00068">
    <property type="reaction ID" value="UER00114"/>
</dbReference>
<comment type="caution">
    <text evidence="7">The sequence shown here is derived from an EMBL/GenBank/DDBJ whole genome shotgun (WGS) entry which is preliminary data.</text>
</comment>
<dbReference type="InterPro" id="IPR022761">
    <property type="entry name" value="Fumarate_lyase_N"/>
</dbReference>
<dbReference type="PANTHER" id="PTHR43814:SF1">
    <property type="entry name" value="ARGININOSUCCINATE LYASE"/>
    <property type="match status" value="1"/>
</dbReference>
<dbReference type="InterPro" id="IPR009049">
    <property type="entry name" value="Argininosuccinate_lyase"/>
</dbReference>
<evidence type="ECO:0000313" key="6">
    <source>
        <dbReference type="EMBL" id="GHF44952.1"/>
    </source>
</evidence>